<dbReference type="AlphaFoldDB" id="A0A9E7GNE3"/>
<accession>A0A9E7GNE3</accession>
<dbReference type="GO" id="GO:0005886">
    <property type="term" value="C:plasma membrane"/>
    <property type="evidence" value="ECO:0007669"/>
    <property type="project" value="InterPro"/>
</dbReference>
<dbReference type="PANTHER" id="PTHR31568:SF105">
    <property type="entry name" value="PROTEIN CYSTEINE-RICH TRANSMEMBRANE MODULE 11"/>
    <property type="match status" value="1"/>
</dbReference>
<evidence type="ECO:0000259" key="7">
    <source>
        <dbReference type="Pfam" id="PF12734"/>
    </source>
</evidence>
<name>A0A9E7GNE3_9LILI</name>
<keyword evidence="5" id="KW-0472">Membrane</keyword>
<keyword evidence="3" id="KW-0812">Transmembrane</keyword>
<proteinExistence type="inferred from homology"/>
<evidence type="ECO:0000256" key="6">
    <source>
        <dbReference type="SAM" id="MobiDB-lite"/>
    </source>
</evidence>
<evidence type="ECO:0000256" key="3">
    <source>
        <dbReference type="ARBA" id="ARBA00022692"/>
    </source>
</evidence>
<dbReference type="InterPro" id="IPR028144">
    <property type="entry name" value="CYSTM_dom"/>
</dbReference>
<keyword evidence="9" id="KW-1185">Reference proteome</keyword>
<comment type="similarity">
    <text evidence="2">Belongs to the CYSTM1 family.</text>
</comment>
<organism evidence="8 9">
    <name type="scientific">Musa troglodytarum</name>
    <name type="common">fe'i banana</name>
    <dbReference type="NCBI Taxonomy" id="320322"/>
    <lineage>
        <taxon>Eukaryota</taxon>
        <taxon>Viridiplantae</taxon>
        <taxon>Streptophyta</taxon>
        <taxon>Embryophyta</taxon>
        <taxon>Tracheophyta</taxon>
        <taxon>Spermatophyta</taxon>
        <taxon>Magnoliopsida</taxon>
        <taxon>Liliopsida</taxon>
        <taxon>Zingiberales</taxon>
        <taxon>Musaceae</taxon>
        <taxon>Musa</taxon>
    </lineage>
</organism>
<evidence type="ECO:0000256" key="2">
    <source>
        <dbReference type="ARBA" id="ARBA00009444"/>
    </source>
</evidence>
<evidence type="ECO:0000256" key="4">
    <source>
        <dbReference type="ARBA" id="ARBA00022989"/>
    </source>
</evidence>
<evidence type="ECO:0000313" key="9">
    <source>
        <dbReference type="Proteomes" id="UP001055439"/>
    </source>
</evidence>
<evidence type="ECO:0000313" key="8">
    <source>
        <dbReference type="EMBL" id="URE15159.1"/>
    </source>
</evidence>
<protein>
    <recommendedName>
        <fullName evidence="7">Cysteine-rich transmembrane domain-containing protein</fullName>
    </recommendedName>
</protein>
<evidence type="ECO:0000256" key="1">
    <source>
        <dbReference type="ARBA" id="ARBA00004167"/>
    </source>
</evidence>
<dbReference type="Pfam" id="PF12734">
    <property type="entry name" value="CYSTM"/>
    <property type="match status" value="1"/>
</dbReference>
<feature type="region of interest" description="Disordered" evidence="6">
    <location>
        <begin position="29"/>
        <end position="48"/>
    </location>
</feature>
<dbReference type="PANTHER" id="PTHR31568">
    <property type="entry name" value="RCG49325, ISOFORM CRA_A"/>
    <property type="match status" value="1"/>
</dbReference>
<feature type="domain" description="Cysteine-rich transmembrane" evidence="7">
    <location>
        <begin position="205"/>
        <end position="248"/>
    </location>
</feature>
<dbReference type="EMBL" id="CP097509">
    <property type="protein sequence ID" value="URE15159.1"/>
    <property type="molecule type" value="Genomic_DNA"/>
</dbReference>
<dbReference type="Proteomes" id="UP001055439">
    <property type="component" value="Chromosome 7"/>
</dbReference>
<keyword evidence="4" id="KW-1133">Transmembrane helix</keyword>
<sequence>MSLCLRQQGHGSTVWREDGSNGVNLQRSALRTTRKRTRSEHSGCRSTSVDTDTAALGARCSDAVKEKAFLLPAQSRGCRCDGATQVLAWRPPLPPCFWVWHLHPSFGKRRPVAAEMVKLHLVLITGSNKGIFGLDQRRERNSQCGLTSNRQPEVEQGQYVLDRPIGLLLAVVVGGRGGGNSGPTKTLSPGCKMTDPKYAYPYPAQGYYQGPPVMAPPQYAAPPPRRQAGFLEGCLAALCCCCLIDECCCDPSIIFVS</sequence>
<comment type="subcellular location">
    <subcellularLocation>
        <location evidence="1">Membrane</location>
        <topology evidence="1">Single-pass membrane protein</topology>
    </subcellularLocation>
</comment>
<reference evidence="8" key="1">
    <citation type="submission" date="2022-05" db="EMBL/GenBank/DDBJ databases">
        <title>The Musa troglodytarum L. genome provides insights into the mechanism of non-climacteric behaviour and enrichment of carotenoids.</title>
        <authorList>
            <person name="Wang J."/>
        </authorList>
    </citation>
    <scope>NUCLEOTIDE SEQUENCE</scope>
    <source>
        <tissue evidence="8">Leaf</tissue>
    </source>
</reference>
<feature type="region of interest" description="Disordered" evidence="6">
    <location>
        <begin position="1"/>
        <end position="20"/>
    </location>
</feature>
<dbReference type="InterPro" id="IPR044850">
    <property type="entry name" value="WIH1-like"/>
</dbReference>
<gene>
    <name evidence="8" type="ORF">MUK42_10681</name>
</gene>
<evidence type="ECO:0000256" key="5">
    <source>
        <dbReference type="ARBA" id="ARBA00023136"/>
    </source>
</evidence>